<dbReference type="Pfam" id="PF06985">
    <property type="entry name" value="HET"/>
    <property type="match status" value="1"/>
</dbReference>
<dbReference type="PANTHER" id="PTHR33112:SF16">
    <property type="entry name" value="HETEROKARYON INCOMPATIBILITY DOMAIN-CONTAINING PROTEIN"/>
    <property type="match status" value="1"/>
</dbReference>
<dbReference type="EMBL" id="JAGPYM010000029">
    <property type="protein sequence ID" value="KAH6879500.1"/>
    <property type="molecule type" value="Genomic_DNA"/>
</dbReference>
<gene>
    <name evidence="2" type="ORF">B0T10DRAFT_413184</name>
</gene>
<feature type="domain" description="Heterokaryon incompatibility" evidence="1">
    <location>
        <begin position="40"/>
        <end position="175"/>
    </location>
</feature>
<dbReference type="OrthoDB" id="3789824at2759"/>
<keyword evidence="3" id="KW-1185">Reference proteome</keyword>
<dbReference type="Proteomes" id="UP000777438">
    <property type="component" value="Unassembled WGS sequence"/>
</dbReference>
<evidence type="ECO:0000313" key="3">
    <source>
        <dbReference type="Proteomes" id="UP000777438"/>
    </source>
</evidence>
<dbReference type="AlphaFoldDB" id="A0A9P9AH42"/>
<organism evidence="2 3">
    <name type="scientific">Thelonectria olida</name>
    <dbReference type="NCBI Taxonomy" id="1576542"/>
    <lineage>
        <taxon>Eukaryota</taxon>
        <taxon>Fungi</taxon>
        <taxon>Dikarya</taxon>
        <taxon>Ascomycota</taxon>
        <taxon>Pezizomycotina</taxon>
        <taxon>Sordariomycetes</taxon>
        <taxon>Hypocreomycetidae</taxon>
        <taxon>Hypocreales</taxon>
        <taxon>Nectriaceae</taxon>
        <taxon>Thelonectria</taxon>
    </lineage>
</organism>
<name>A0A9P9AH42_9HYPO</name>
<proteinExistence type="predicted"/>
<reference evidence="2 3" key="1">
    <citation type="journal article" date="2021" name="Nat. Commun.">
        <title>Genetic determinants of endophytism in the Arabidopsis root mycobiome.</title>
        <authorList>
            <person name="Mesny F."/>
            <person name="Miyauchi S."/>
            <person name="Thiergart T."/>
            <person name="Pickel B."/>
            <person name="Atanasova L."/>
            <person name="Karlsson M."/>
            <person name="Huettel B."/>
            <person name="Barry K.W."/>
            <person name="Haridas S."/>
            <person name="Chen C."/>
            <person name="Bauer D."/>
            <person name="Andreopoulos W."/>
            <person name="Pangilinan J."/>
            <person name="LaButti K."/>
            <person name="Riley R."/>
            <person name="Lipzen A."/>
            <person name="Clum A."/>
            <person name="Drula E."/>
            <person name="Henrissat B."/>
            <person name="Kohler A."/>
            <person name="Grigoriev I.V."/>
            <person name="Martin F.M."/>
            <person name="Hacquard S."/>
        </authorList>
    </citation>
    <scope>NUCLEOTIDE SEQUENCE [LARGE SCALE GENOMIC DNA]</scope>
    <source>
        <strain evidence="2 3">MPI-CAGE-CH-0241</strain>
    </source>
</reference>
<dbReference type="InterPro" id="IPR010730">
    <property type="entry name" value="HET"/>
</dbReference>
<protein>
    <submittedName>
        <fullName evidence="2">Heterokaryon incompatibility protein-domain-containing protein</fullName>
    </submittedName>
</protein>
<dbReference type="PANTHER" id="PTHR33112">
    <property type="entry name" value="DOMAIN PROTEIN, PUTATIVE-RELATED"/>
    <property type="match status" value="1"/>
</dbReference>
<sequence length="483" mass="54701">MCLPGEASQFQLPTRLLKIVQERAEFKVNLKEEYGGTLRYATLSHCWGEHQPLRTTKQNLDHHLKEIMWSSLPRTFQDAVIISHGLGIDYLWIDSLCIIQDDEADWAKEAARMKDIYARSYVTLAAAAGKDSRHDLFPREPEVVSVGKAENSRRCARYTVWTTGVLSTRAWVMQERLLSRRTLYFYEDEVLLECPSTLRCQCGARQHMNDSSENPQPCGEETLELAPCSSDKALFALATLWDELLEQYCQLNITKLSDRLPALAGMAEAFENGGVFGKYAGGLWDGLFLPLMLWYIEPRKSPKLEPPSEADPALAPSWSWASVRGAWCYRRMPFSDDIYAVAKHHEPDSVTQSHNSFTAKTGVVTIEGCIATATIQHDPLYLEGAQDRTYADRFKAQNIKLVADEEYIEMWPDFVLDALLKPVNPGELVYCLPIQGKLGSEPQVIQGLVLRINDQDPALFSRIGVFQSHLWFGSTEEREVKIC</sequence>
<comment type="caution">
    <text evidence="2">The sequence shown here is derived from an EMBL/GenBank/DDBJ whole genome shotgun (WGS) entry which is preliminary data.</text>
</comment>
<evidence type="ECO:0000259" key="1">
    <source>
        <dbReference type="Pfam" id="PF06985"/>
    </source>
</evidence>
<evidence type="ECO:0000313" key="2">
    <source>
        <dbReference type="EMBL" id="KAH6879500.1"/>
    </source>
</evidence>
<accession>A0A9P9AH42</accession>